<dbReference type="PANTHER" id="PTHR33490:SF3">
    <property type="entry name" value="CONSERVED INTEGRAL MEMBRANE PROTEIN"/>
    <property type="match status" value="1"/>
</dbReference>
<gene>
    <name evidence="3" type="ORF">BK007_10805</name>
</gene>
<dbReference type="EMBL" id="CP017766">
    <property type="protein sequence ID" value="AUB56452.1"/>
    <property type="molecule type" value="Genomic_DNA"/>
</dbReference>
<dbReference type="AlphaFoldDB" id="A0A2H4VED3"/>
<dbReference type="SMART" id="SM00460">
    <property type="entry name" value="TGc"/>
    <property type="match status" value="1"/>
</dbReference>
<dbReference type="GeneID" id="35122101"/>
<evidence type="ECO:0000256" key="1">
    <source>
        <dbReference type="SAM" id="Phobius"/>
    </source>
</evidence>
<dbReference type="Gene3D" id="3.10.620.30">
    <property type="match status" value="1"/>
</dbReference>
<sequence>MLVRYSLIADGIGGGKISKKVLLSIFFAITLLSFNCVYAIGEDQNLAYSNNSTYVNKTFLTNTTQSNNAPQSDNCAAGEPTRQTTYFSVNQIKVAASTVRNSIEKNRNFPNSVLIGQTQVTMPQFLELLTTATIQINNGNTNPIPLRNYSAPTSPLESIVPGNIPKTEYLKIANDIKNYMDTSRKTPDFAYKTSLGTYLRYENLVYMYSMILDYYNTSGNKAAFAAMKPWTVISNKIITYFTVNQIKTAASTVRNSIEKNRNFPNSVLIGQTQVTMPQFLELLTTATIQINNGNTNPIPLRNYSAPTSPLESIVPGNIPKTEYLKIANDIKNYMDTSRKTPDFAYKTSLGTYLRYENLVYMYSMILDYYNTSGNKAAFAAMKPWTVISNKIITYFTVNQIKTEASTVRNSIEKNRNFPNSVLIGQTQVTMPQFLELLTTATIQINNGNTNPIPLRNYSAPTSPLESIVPGNIPKTEYLKIANDIKNYMDTSRKTPDFAYKTSLGTYLRYENLVYMYSMILDYYNTSGNKAAFAAMKPWVAVIYTGTTGLTQYLGPTANCQSNNPTIIAYAKGIIGNTTDPYERAVKIFNWARDCVEYSFYYNTTKGALGVLNDGNGNCCDISHLIVALSRSMGLAARYEHGTCNFASGPYGHVWAQIYVGAWFNADGSNNCNEFGVINNWDTANYIHRGYYASLPF</sequence>
<dbReference type="Proteomes" id="UP000232806">
    <property type="component" value="Chromosome"/>
</dbReference>
<reference evidence="3 4" key="1">
    <citation type="submission" date="2016-10" db="EMBL/GenBank/DDBJ databases">
        <title>Comparative genomics between deep and shallow subseafloor isolates.</title>
        <authorList>
            <person name="Ishii S."/>
            <person name="Miller J.R."/>
            <person name="Sutton G."/>
            <person name="Suzuki S."/>
            <person name="Methe B."/>
            <person name="Inagaki F."/>
            <person name="Imachi H."/>
        </authorList>
    </citation>
    <scope>NUCLEOTIDE SEQUENCE [LARGE SCALE GENOMIC DNA]</scope>
    <source>
        <strain evidence="3 4">MO-MB1</strain>
    </source>
</reference>
<dbReference type="OrthoDB" id="18481at2157"/>
<feature type="domain" description="Transglutaminase-like" evidence="2">
    <location>
        <begin position="610"/>
        <end position="669"/>
    </location>
</feature>
<organism evidence="3 4">
    <name type="scientific">Methanobacterium subterraneum</name>
    <dbReference type="NCBI Taxonomy" id="59277"/>
    <lineage>
        <taxon>Archaea</taxon>
        <taxon>Methanobacteriati</taxon>
        <taxon>Methanobacteriota</taxon>
        <taxon>Methanomada group</taxon>
        <taxon>Methanobacteria</taxon>
        <taxon>Methanobacteriales</taxon>
        <taxon>Methanobacteriaceae</taxon>
        <taxon>Methanobacterium</taxon>
    </lineage>
</organism>
<evidence type="ECO:0000313" key="3">
    <source>
        <dbReference type="EMBL" id="AUB56452.1"/>
    </source>
</evidence>
<protein>
    <recommendedName>
        <fullName evidence="2">Transglutaminase-like domain-containing protein</fullName>
    </recommendedName>
</protein>
<dbReference type="RefSeq" id="WP_100906433.1">
    <property type="nucleotide sequence ID" value="NZ_CP017766.1"/>
</dbReference>
<proteinExistence type="predicted"/>
<dbReference type="InterPro" id="IPR002931">
    <property type="entry name" value="Transglutaminase-like"/>
</dbReference>
<dbReference type="Pfam" id="PF01841">
    <property type="entry name" value="Transglut_core"/>
    <property type="match status" value="1"/>
</dbReference>
<dbReference type="PANTHER" id="PTHR33490">
    <property type="entry name" value="BLR5614 PROTEIN-RELATED"/>
    <property type="match status" value="1"/>
</dbReference>
<dbReference type="SUPFAM" id="SSF54001">
    <property type="entry name" value="Cysteine proteinases"/>
    <property type="match status" value="1"/>
</dbReference>
<evidence type="ECO:0000313" key="4">
    <source>
        <dbReference type="Proteomes" id="UP000232806"/>
    </source>
</evidence>
<keyword evidence="1" id="KW-0812">Transmembrane</keyword>
<feature type="transmembrane region" description="Helical" evidence="1">
    <location>
        <begin position="21"/>
        <end position="41"/>
    </location>
</feature>
<accession>A0A2H4VED3</accession>
<dbReference type="InterPro" id="IPR038765">
    <property type="entry name" value="Papain-like_cys_pep_sf"/>
</dbReference>
<name>A0A2H4VED3_9EURY</name>
<keyword evidence="1" id="KW-1133">Transmembrane helix</keyword>
<keyword evidence="1" id="KW-0472">Membrane</keyword>
<evidence type="ECO:0000259" key="2">
    <source>
        <dbReference type="SMART" id="SM00460"/>
    </source>
</evidence>